<accession>A0ACB9QKK0</accession>
<protein>
    <submittedName>
        <fullName evidence="1">Uncharacterized protein</fullName>
    </submittedName>
</protein>
<comment type="caution">
    <text evidence="1">The sequence shown here is derived from an EMBL/GenBank/DDBJ whole genome shotgun (WGS) entry which is preliminary data.</text>
</comment>
<dbReference type="Proteomes" id="UP001057402">
    <property type="component" value="Chromosome 6"/>
</dbReference>
<evidence type="ECO:0000313" key="2">
    <source>
        <dbReference type="Proteomes" id="UP001057402"/>
    </source>
</evidence>
<name>A0ACB9QKK0_9MYRT</name>
<organism evidence="1 2">
    <name type="scientific">Melastoma candidum</name>
    <dbReference type="NCBI Taxonomy" id="119954"/>
    <lineage>
        <taxon>Eukaryota</taxon>
        <taxon>Viridiplantae</taxon>
        <taxon>Streptophyta</taxon>
        <taxon>Embryophyta</taxon>
        <taxon>Tracheophyta</taxon>
        <taxon>Spermatophyta</taxon>
        <taxon>Magnoliopsida</taxon>
        <taxon>eudicotyledons</taxon>
        <taxon>Gunneridae</taxon>
        <taxon>Pentapetalae</taxon>
        <taxon>rosids</taxon>
        <taxon>malvids</taxon>
        <taxon>Myrtales</taxon>
        <taxon>Melastomataceae</taxon>
        <taxon>Melastomatoideae</taxon>
        <taxon>Melastomateae</taxon>
        <taxon>Melastoma</taxon>
    </lineage>
</organism>
<dbReference type="EMBL" id="CM042885">
    <property type="protein sequence ID" value="KAI4366990.1"/>
    <property type="molecule type" value="Genomic_DNA"/>
</dbReference>
<proteinExistence type="predicted"/>
<evidence type="ECO:0000313" key="1">
    <source>
        <dbReference type="EMBL" id="KAI4366990.1"/>
    </source>
</evidence>
<gene>
    <name evidence="1" type="ORF">MLD38_022779</name>
</gene>
<keyword evidence="2" id="KW-1185">Reference proteome</keyword>
<sequence>MAFPSSASPAATFLSSDSSSCSRRPHCLFPLRPQLKFRPLPSPLHLPLRPRPGPLFHPPSPTSSLSISPAPDVQTSLPVSSSWAEFAKNVSGEWDGFGADFTSDGKPIELPESVVPEAYREWEVKVFDWQTQCPTLAREDGETLEFRLIKLLPTVGCEADAATRYSIDERTVGTSDSKASAFAYETSGSYVAVWPVKDNGGGNKVLEVESCLINPQDKETRVRLIQVLAVADGKVTLKSIRVFREQWYGPFRNGEQLGGCAIRDSAFASTTPVAASEVTSLCKGLFSAARDFNPARNLEFANAGMQLIERDDCGLVTLPKQLWCSLKEIDGLTSAQVGWLFEQGQAITSTCKFSSNGDLEEILLARETTSDA</sequence>
<reference evidence="2" key="1">
    <citation type="journal article" date="2023" name="Front. Plant Sci.">
        <title>Chromosomal-level genome assembly of Melastoma candidum provides insights into trichome evolution.</title>
        <authorList>
            <person name="Zhong Y."/>
            <person name="Wu W."/>
            <person name="Sun C."/>
            <person name="Zou P."/>
            <person name="Liu Y."/>
            <person name="Dai S."/>
            <person name="Zhou R."/>
        </authorList>
    </citation>
    <scope>NUCLEOTIDE SEQUENCE [LARGE SCALE GENOMIC DNA]</scope>
</reference>